<protein>
    <submittedName>
        <fullName evidence="1">Uncharacterized protein</fullName>
    </submittedName>
</protein>
<comment type="caution">
    <text evidence="1">The sequence shown here is derived from an EMBL/GenBank/DDBJ whole genome shotgun (WGS) entry which is preliminary data.</text>
</comment>
<feature type="non-terminal residue" evidence="1">
    <location>
        <position position="110"/>
    </location>
</feature>
<keyword evidence="2" id="KW-1185">Reference proteome</keyword>
<gene>
    <name evidence="1" type="ORF">BaRGS_00040104</name>
</gene>
<evidence type="ECO:0000313" key="2">
    <source>
        <dbReference type="Proteomes" id="UP001519460"/>
    </source>
</evidence>
<proteinExistence type="predicted"/>
<dbReference type="EMBL" id="JACVVK020000760">
    <property type="protein sequence ID" value="KAK7448400.1"/>
    <property type="molecule type" value="Genomic_DNA"/>
</dbReference>
<evidence type="ECO:0000313" key="1">
    <source>
        <dbReference type="EMBL" id="KAK7448400.1"/>
    </source>
</evidence>
<accession>A0ABD0J1U2</accession>
<name>A0ABD0J1U2_9CAEN</name>
<reference evidence="1 2" key="1">
    <citation type="journal article" date="2023" name="Sci. Data">
        <title>Genome assembly of the Korean intertidal mud-creeper Batillaria attramentaria.</title>
        <authorList>
            <person name="Patra A.K."/>
            <person name="Ho P.T."/>
            <person name="Jun S."/>
            <person name="Lee S.J."/>
            <person name="Kim Y."/>
            <person name="Won Y.J."/>
        </authorList>
    </citation>
    <scope>NUCLEOTIDE SEQUENCE [LARGE SCALE GENOMIC DNA]</scope>
    <source>
        <strain evidence="1">Wonlab-2016</strain>
    </source>
</reference>
<organism evidence="1 2">
    <name type="scientific">Batillaria attramentaria</name>
    <dbReference type="NCBI Taxonomy" id="370345"/>
    <lineage>
        <taxon>Eukaryota</taxon>
        <taxon>Metazoa</taxon>
        <taxon>Spiralia</taxon>
        <taxon>Lophotrochozoa</taxon>
        <taxon>Mollusca</taxon>
        <taxon>Gastropoda</taxon>
        <taxon>Caenogastropoda</taxon>
        <taxon>Sorbeoconcha</taxon>
        <taxon>Cerithioidea</taxon>
        <taxon>Batillariidae</taxon>
        <taxon>Batillaria</taxon>
    </lineage>
</organism>
<dbReference type="Proteomes" id="UP001519460">
    <property type="component" value="Unassembled WGS sequence"/>
</dbReference>
<sequence length="110" mass="12208">MSSCELLAPLSPPDLLLPAATCDWMKEARGGRRLVVNVAAAYIAVSEAQCLKQESWKSHIQTSLNRGVACLQETKGNCAVLDDFTCFGFHLNGHPLIAQRRWRQVMKLQP</sequence>
<dbReference type="AlphaFoldDB" id="A0ABD0J1U2"/>